<keyword evidence="3" id="KW-1185">Reference proteome</keyword>
<feature type="transmembrane region" description="Helical" evidence="1">
    <location>
        <begin position="7"/>
        <end position="26"/>
    </location>
</feature>
<evidence type="ECO:0000256" key="1">
    <source>
        <dbReference type="SAM" id="Phobius"/>
    </source>
</evidence>
<gene>
    <name evidence="2" type="ORF">QG404_08630</name>
</gene>
<dbReference type="RefSeq" id="WP_280937177.1">
    <property type="nucleotide sequence ID" value="NZ_CP123759.1"/>
</dbReference>
<dbReference type="Pfam" id="PF11739">
    <property type="entry name" value="YdbH-like"/>
    <property type="match status" value="1"/>
</dbReference>
<keyword evidence="1" id="KW-1133">Transmembrane helix</keyword>
<dbReference type="EMBL" id="CP123759">
    <property type="protein sequence ID" value="WGO82456.1"/>
    <property type="molecule type" value="Genomic_DNA"/>
</dbReference>
<sequence>MPKLIKYIILLFIILLFITITSWLSIPHWLPRVSQLWLPKDAILSLSVPKITGKGIVVADIKVTLGNCEWIKVNQLTASTRAKWPTKWIIHTQSLVSDNNCLSRLKDNQTAPAEIDIKHILTAIPALELTVEQLVLQPWPFLAGKLQLQVSQSHLLDINYQGQNIQFVAQTTAADYLNIKHFFLRLNDDTVNLTGNVALPLSATLIPEHGKIDATLITNRYVKPLVAQLNWSNRSGTLQLTTQQSQFPLLYLPWQLDDQYLTIKQGKWRWQNGDQLLSGKIDFQLANWRDSLANMRISGRANMLTSGGKGKANLVLTVEQGKLDWLKSHIPFHLMGQIKINDLIVDMRVPTLVSGPLLSPRITFLPSSLIRMYGKINKTLTLNELRLPLAGTYLTAQGVTGRLQAIAATTDSYWGKVKLHFDGQANNFKPDQGEWRWHYWGNAQLHPLKANWDLNGDGYWINSLLVVNRLNTGFDKIHYGMVNMIQPRLTLLKPLKWQRDAEQASFAGELILHTNRIRFGNDSFLPASAITAKLVGRNPADFQLTGALSAQQIGPIPFFIRWDGIRLRGNARWQKQSVLAFQSLIPPDLGITLREGNFYAQAAFSVAQGQGVIAGGHWSVDNAGLWLKDGSIDGIDFILPWRLQNSRWQLGTKSPVKIRIKQINSLFNMRNVAADLNGYYPATAQFPLVLRAVNIDLLGGSVRLAKLRWPQTTPATLTIDRIDLSQLLTRLRTTSQVAMSGKISGQLPFFLDNPDWIVKEGWLANSGNITLRLGKELVDSIGENNLSARVAMAWLRYLEINRSQAKISLSNLGDININAQIYGFNPLESKNRQVHLNYYHQENIFQLWRSLQFGNNLGDWLEKNISLKKGENQ</sequence>
<protein>
    <submittedName>
        <fullName evidence="2">YdbH family protein</fullName>
    </submittedName>
</protein>
<keyword evidence="1" id="KW-0812">Transmembrane</keyword>
<accession>A0ABY8NZ01</accession>
<evidence type="ECO:0000313" key="2">
    <source>
        <dbReference type="EMBL" id="WGO82456.1"/>
    </source>
</evidence>
<dbReference type="InterPro" id="IPR021730">
    <property type="entry name" value="YdbH"/>
</dbReference>
<name>A0ABY8NZ01_9GAMM</name>
<dbReference type="NCBIfam" id="NF007971">
    <property type="entry name" value="PRK10695.1"/>
    <property type="match status" value="1"/>
</dbReference>
<proteinExistence type="predicted"/>
<evidence type="ECO:0000313" key="3">
    <source>
        <dbReference type="Proteomes" id="UP001231859"/>
    </source>
</evidence>
<dbReference type="Proteomes" id="UP001231859">
    <property type="component" value="Chromosome"/>
</dbReference>
<keyword evidence="1" id="KW-0472">Membrane</keyword>
<organism evidence="2 3">
    <name type="scientific">Arsenophonus apicola</name>
    <dbReference type="NCBI Taxonomy" id="2879119"/>
    <lineage>
        <taxon>Bacteria</taxon>
        <taxon>Pseudomonadati</taxon>
        <taxon>Pseudomonadota</taxon>
        <taxon>Gammaproteobacteria</taxon>
        <taxon>Enterobacterales</taxon>
        <taxon>Morganellaceae</taxon>
        <taxon>Arsenophonus</taxon>
    </lineage>
</organism>
<reference evidence="2 3" key="1">
    <citation type="submission" date="2023-04" db="EMBL/GenBank/DDBJ databases">
        <title>Genome dynamics across the evolutionary transition to endosymbiosis.</title>
        <authorList>
            <person name="Siozios S."/>
            <person name="Nadal-Jimenez P."/>
            <person name="Azagi T."/>
            <person name="Sprong H."/>
            <person name="Frost C.L."/>
            <person name="Parratt S.R."/>
            <person name="Taylor G."/>
            <person name="Brettell L."/>
            <person name="Lew K.C."/>
            <person name="Croft L."/>
            <person name="King K.C."/>
            <person name="Brockhurst M.A."/>
            <person name="Hypsa V."/>
            <person name="Novakova E."/>
            <person name="Darby A.C."/>
            <person name="Hurst G.D.D."/>
        </authorList>
    </citation>
    <scope>NUCLEOTIDE SEQUENCE [LARGE SCALE GENOMIC DNA]</scope>
    <source>
        <strain evidence="3">aApi_AU</strain>
    </source>
</reference>